<accession>A0A0L6VGD2</accession>
<dbReference type="Proteomes" id="UP000037035">
    <property type="component" value="Unassembled WGS sequence"/>
</dbReference>
<reference evidence="1 2" key="1">
    <citation type="submission" date="2015-08" db="EMBL/GenBank/DDBJ databases">
        <title>Next Generation Sequencing and Analysis of the Genome of Puccinia sorghi L Schw, the Causal Agent of Maize Common Rust.</title>
        <authorList>
            <person name="Rochi L."/>
            <person name="Burguener G."/>
            <person name="Darino M."/>
            <person name="Turjanski A."/>
            <person name="Kreff E."/>
            <person name="Dieguez M.J."/>
            <person name="Sacco F."/>
        </authorList>
    </citation>
    <scope>NUCLEOTIDE SEQUENCE [LARGE SCALE GENOMIC DNA]</scope>
    <source>
        <strain evidence="1 2">RO10H11247</strain>
    </source>
</reference>
<comment type="caution">
    <text evidence="1">The sequence shown here is derived from an EMBL/GenBank/DDBJ whole genome shotgun (WGS) entry which is preliminary data.</text>
</comment>
<keyword evidence="2" id="KW-1185">Reference proteome</keyword>
<sequence length="244" mass="27629">MMLDDHLDNFALLLALLFDSDDSDEENSSEEEYDSDQQCTKKPLDLTWLFKQPDDEFRLATRTNKTSFLWIFNQIKDNPIFRREGAPQFSIVQQLAITLEILGCNGHHAPVGPLARKLGLTRREAIKVIHGPIQAIVALGPKYVIWPNEARRRLISNVMKNKGFEGCVGSLDDITIPVSYPPGDDAFLNSHSGTYSINAQIVCDSSNRITAFFSGWPGEWRGSLSYEKTLLHRTPKKYFDPDLL</sequence>
<dbReference type="AlphaFoldDB" id="A0A0L6VGD2"/>
<evidence type="ECO:0000313" key="1">
    <source>
        <dbReference type="EMBL" id="KNZ59808.1"/>
    </source>
</evidence>
<name>A0A0L6VGD2_9BASI</name>
<evidence type="ECO:0008006" key="3">
    <source>
        <dbReference type="Google" id="ProtNLM"/>
    </source>
</evidence>
<dbReference type="EMBL" id="LAVV01006459">
    <property type="protein sequence ID" value="KNZ59808.1"/>
    <property type="molecule type" value="Genomic_DNA"/>
</dbReference>
<protein>
    <recommendedName>
        <fullName evidence="3">DDE Tnp4 domain-containing protein</fullName>
    </recommendedName>
</protein>
<dbReference type="VEuPathDB" id="FungiDB:VP01_165g5"/>
<proteinExistence type="predicted"/>
<organism evidence="1 2">
    <name type="scientific">Puccinia sorghi</name>
    <dbReference type="NCBI Taxonomy" id="27349"/>
    <lineage>
        <taxon>Eukaryota</taxon>
        <taxon>Fungi</taxon>
        <taxon>Dikarya</taxon>
        <taxon>Basidiomycota</taxon>
        <taxon>Pucciniomycotina</taxon>
        <taxon>Pucciniomycetes</taxon>
        <taxon>Pucciniales</taxon>
        <taxon>Pucciniaceae</taxon>
        <taxon>Puccinia</taxon>
    </lineage>
</organism>
<dbReference type="OrthoDB" id="2499472at2759"/>
<gene>
    <name evidence="1" type="ORF">VP01_165g5</name>
</gene>
<evidence type="ECO:0000313" key="2">
    <source>
        <dbReference type="Proteomes" id="UP000037035"/>
    </source>
</evidence>
<dbReference type="STRING" id="27349.A0A0L6VGD2"/>